<dbReference type="RefSeq" id="WP_181578942.1">
    <property type="nucleotide sequence ID" value="NZ_CP059399.1"/>
</dbReference>
<dbReference type="AlphaFoldDB" id="A0A7D6V6D6"/>
<dbReference type="Gene3D" id="1.10.260.40">
    <property type="entry name" value="lambda repressor-like DNA-binding domains"/>
    <property type="match status" value="1"/>
</dbReference>
<keyword evidence="3" id="KW-1185">Reference proteome</keyword>
<protein>
    <submittedName>
        <fullName evidence="2">Helix-turn-helix domain-containing protein</fullName>
    </submittedName>
</protein>
<dbReference type="InterPro" id="IPR001387">
    <property type="entry name" value="Cro/C1-type_HTH"/>
</dbReference>
<dbReference type="CDD" id="cd00093">
    <property type="entry name" value="HTH_XRE"/>
    <property type="match status" value="1"/>
</dbReference>
<name>A0A7D6V6D6_9NOCA</name>
<dbReference type="InterPro" id="IPR010982">
    <property type="entry name" value="Lambda_DNA-bd_dom_sf"/>
</dbReference>
<accession>A0A7D6V6D6</accession>
<feature type="domain" description="HTH cro/C1-type" evidence="1">
    <location>
        <begin position="30"/>
        <end position="66"/>
    </location>
</feature>
<reference evidence="2 3" key="1">
    <citation type="submission" date="2020-07" db="EMBL/GenBank/DDBJ databases">
        <authorList>
            <person name="Zhuang K."/>
            <person name="Ran Y."/>
        </authorList>
    </citation>
    <scope>NUCLEOTIDE SEQUENCE [LARGE SCALE GENOMIC DNA]</scope>
    <source>
        <strain evidence="2 3">WCH-YHL-001</strain>
    </source>
</reference>
<sequence>MREIKLAATLKHLIEDGEYSGNRRLVSSDLGITPAALTQYLKGQTKPSVDKLVTMADLFGVSVDYLLFGEDNVAASSGTLDYGPLARYMEAGLASARADGAVQSAFVAKIGAILADQVAAAAQAAARRPATFTGMLDHYQALELERYSLESSIAAMDLDENVVDVEGDIEQGVAAGRFLTVVAENLSRKRSYHFILAPDMRDRDSRVRQFRALLRQHQLTQADVDRCKFSVAADTFYVGFCIFKLDVTALRKHSPVLHQYVEPFIGGDDRIGFTEPASSSHYGVSLMDASHRRLAALTLERLNPANRKKGIRE</sequence>
<dbReference type="SUPFAM" id="SSF47413">
    <property type="entry name" value="lambda repressor-like DNA-binding domains"/>
    <property type="match status" value="1"/>
</dbReference>
<evidence type="ECO:0000313" key="3">
    <source>
        <dbReference type="Proteomes" id="UP000515512"/>
    </source>
</evidence>
<dbReference type="PROSITE" id="PS50943">
    <property type="entry name" value="HTH_CROC1"/>
    <property type="match status" value="1"/>
</dbReference>
<dbReference type="GO" id="GO:0003677">
    <property type="term" value="F:DNA binding"/>
    <property type="evidence" value="ECO:0007669"/>
    <property type="project" value="InterPro"/>
</dbReference>
<dbReference type="Pfam" id="PF01381">
    <property type="entry name" value="HTH_3"/>
    <property type="match status" value="1"/>
</dbReference>
<proteinExistence type="predicted"/>
<evidence type="ECO:0000259" key="1">
    <source>
        <dbReference type="PROSITE" id="PS50943"/>
    </source>
</evidence>
<organism evidence="2 3">
    <name type="scientific">Nocardia huaxiensis</name>
    <dbReference type="NCBI Taxonomy" id="2755382"/>
    <lineage>
        <taxon>Bacteria</taxon>
        <taxon>Bacillati</taxon>
        <taxon>Actinomycetota</taxon>
        <taxon>Actinomycetes</taxon>
        <taxon>Mycobacteriales</taxon>
        <taxon>Nocardiaceae</taxon>
        <taxon>Nocardia</taxon>
    </lineage>
</organism>
<dbReference type="Proteomes" id="UP000515512">
    <property type="component" value="Chromosome"/>
</dbReference>
<dbReference type="KEGG" id="nhu:H0264_19935"/>
<evidence type="ECO:0000313" key="2">
    <source>
        <dbReference type="EMBL" id="QLY27734.1"/>
    </source>
</evidence>
<gene>
    <name evidence="2" type="ORF">H0264_19935</name>
</gene>
<dbReference type="EMBL" id="CP059399">
    <property type="protein sequence ID" value="QLY27734.1"/>
    <property type="molecule type" value="Genomic_DNA"/>
</dbReference>